<name>A0ABN6VTP2_9BACT</name>
<proteinExistence type="predicted"/>
<reference evidence="2 3" key="1">
    <citation type="submission" date="2022-12" db="EMBL/GenBank/DDBJ databases">
        <title>Polyphasic characterization of Geotalea uranireducens NIT-SL11 newly isolated from a complex of sewage sludge and microbially reduced graphene oxide.</title>
        <authorList>
            <person name="Xie L."/>
            <person name="Yoshida N."/>
            <person name="Meng L."/>
        </authorList>
    </citation>
    <scope>NUCLEOTIDE SEQUENCE [LARGE SCALE GENOMIC DNA]</scope>
    <source>
        <strain evidence="2 3">NIT-SL11</strain>
    </source>
</reference>
<dbReference type="Proteomes" id="UP001317705">
    <property type="component" value="Chromosome"/>
</dbReference>
<dbReference type="SUPFAM" id="SSF54523">
    <property type="entry name" value="Pili subunits"/>
    <property type="match status" value="1"/>
</dbReference>
<dbReference type="InterPro" id="IPR045584">
    <property type="entry name" value="Pilin-like"/>
</dbReference>
<dbReference type="RefSeq" id="WP_281999816.1">
    <property type="nucleotide sequence ID" value="NZ_AP027151.1"/>
</dbReference>
<keyword evidence="1" id="KW-0812">Transmembrane</keyword>
<dbReference type="Gene3D" id="3.30.700.10">
    <property type="entry name" value="Glycoprotein, Type 4 Pilin"/>
    <property type="match status" value="1"/>
</dbReference>
<evidence type="ECO:0000256" key="1">
    <source>
        <dbReference type="SAM" id="Phobius"/>
    </source>
</evidence>
<keyword evidence="1" id="KW-1133">Transmembrane helix</keyword>
<sequence>MCGVVLRHASPGMEKRGARGFTLFELLVALAIIAIVVAVAIPAFSSLYGDVCLKAAVWEIGQMIKEGKQRGLEEADYALCFNPPVGKVTLVSGRGPDGEWNTADDPVVRALFLSTKGGGLKFGTGGHGPYQPGRADPEDGISFATPENVMVCNTRLTGNGGTIYVQSASGGAMALVVNSIDFSYSTWRWSGKRWVKM</sequence>
<evidence type="ECO:0000313" key="3">
    <source>
        <dbReference type="Proteomes" id="UP001317705"/>
    </source>
</evidence>
<keyword evidence="3" id="KW-1185">Reference proteome</keyword>
<feature type="transmembrane region" description="Helical" evidence="1">
    <location>
        <begin position="21"/>
        <end position="44"/>
    </location>
</feature>
<accession>A0ABN6VTP2</accession>
<dbReference type="EMBL" id="AP027151">
    <property type="protein sequence ID" value="BDV43690.1"/>
    <property type="molecule type" value="Genomic_DNA"/>
</dbReference>
<dbReference type="InterPro" id="IPR012902">
    <property type="entry name" value="N_methyl_site"/>
</dbReference>
<dbReference type="NCBIfam" id="TIGR02532">
    <property type="entry name" value="IV_pilin_GFxxxE"/>
    <property type="match status" value="1"/>
</dbReference>
<keyword evidence="1" id="KW-0472">Membrane</keyword>
<protein>
    <submittedName>
        <fullName evidence="2">Type IV pilus minor pilin PilE</fullName>
    </submittedName>
</protein>
<organism evidence="2 3">
    <name type="scientific">Geotalea uraniireducens</name>
    <dbReference type="NCBI Taxonomy" id="351604"/>
    <lineage>
        <taxon>Bacteria</taxon>
        <taxon>Pseudomonadati</taxon>
        <taxon>Thermodesulfobacteriota</taxon>
        <taxon>Desulfuromonadia</taxon>
        <taxon>Geobacterales</taxon>
        <taxon>Geobacteraceae</taxon>
        <taxon>Geotalea</taxon>
    </lineage>
</organism>
<dbReference type="Pfam" id="PF07963">
    <property type="entry name" value="N_methyl"/>
    <property type="match status" value="1"/>
</dbReference>
<evidence type="ECO:0000313" key="2">
    <source>
        <dbReference type="EMBL" id="BDV43690.1"/>
    </source>
</evidence>
<gene>
    <name evidence="2" type="primary">pilE</name>
    <name evidence="2" type="ORF">GURASL_26130</name>
</gene>